<evidence type="ECO:0000313" key="2">
    <source>
        <dbReference type="Proteomes" id="UP001176941"/>
    </source>
</evidence>
<proteinExistence type="predicted"/>
<reference evidence="1" key="1">
    <citation type="submission" date="2023-04" db="EMBL/GenBank/DDBJ databases">
        <authorList>
            <consortium name="ELIXIR-Norway"/>
        </authorList>
    </citation>
    <scope>NUCLEOTIDE SEQUENCE [LARGE SCALE GENOMIC DNA]</scope>
</reference>
<dbReference type="Proteomes" id="UP001176941">
    <property type="component" value="Chromosome 30"/>
</dbReference>
<organism evidence="1 2">
    <name type="scientific">Rangifer tarandus platyrhynchus</name>
    <name type="common">Svalbard reindeer</name>
    <dbReference type="NCBI Taxonomy" id="3082113"/>
    <lineage>
        <taxon>Eukaryota</taxon>
        <taxon>Metazoa</taxon>
        <taxon>Chordata</taxon>
        <taxon>Craniata</taxon>
        <taxon>Vertebrata</taxon>
        <taxon>Euteleostomi</taxon>
        <taxon>Mammalia</taxon>
        <taxon>Eutheria</taxon>
        <taxon>Laurasiatheria</taxon>
        <taxon>Artiodactyla</taxon>
        <taxon>Ruminantia</taxon>
        <taxon>Pecora</taxon>
        <taxon>Cervidae</taxon>
        <taxon>Odocoileinae</taxon>
        <taxon>Rangifer</taxon>
    </lineage>
</organism>
<keyword evidence="2" id="KW-1185">Reference proteome</keyword>
<dbReference type="EMBL" id="OX459966">
    <property type="protein sequence ID" value="CAI9171444.1"/>
    <property type="molecule type" value="Genomic_DNA"/>
</dbReference>
<protein>
    <recommendedName>
        <fullName evidence="3">Secreted protein</fullName>
    </recommendedName>
</protein>
<accession>A0ABN8ZCJ0</accession>
<name>A0ABN8ZCJ0_RANTA</name>
<sequence length="126" mass="13808">MTADSVRVSFFQVASLCDAVCNKVCAFTGFLGMRSCFFLHVVCVDFVLQKWHMRFSRPGLAALAAVCSSWAKGRGEAVAHLPSVMSYSLWCPRSFPEEFEIRKSLAGLISQTGQDLTSCHPANPLA</sequence>
<evidence type="ECO:0008006" key="3">
    <source>
        <dbReference type="Google" id="ProtNLM"/>
    </source>
</evidence>
<evidence type="ECO:0000313" key="1">
    <source>
        <dbReference type="EMBL" id="CAI9171444.1"/>
    </source>
</evidence>
<gene>
    <name evidence="1" type="ORF">MRATA1EN1_LOCUS20406</name>
</gene>